<dbReference type="PANTHER" id="PTHR11271:SF37">
    <property type="entry name" value="FAMILY PROTEIN, PUTATIVE (AFU_ORTHOLOGUE AFUA_4G00460)-RELATED"/>
    <property type="match status" value="1"/>
</dbReference>
<evidence type="ECO:0000256" key="3">
    <source>
        <dbReference type="ARBA" id="ARBA00022801"/>
    </source>
</evidence>
<dbReference type="GO" id="GO:0019239">
    <property type="term" value="F:deaminase activity"/>
    <property type="evidence" value="ECO:0007669"/>
    <property type="project" value="TreeGrafter"/>
</dbReference>
<dbReference type="GO" id="GO:0046872">
    <property type="term" value="F:metal ion binding"/>
    <property type="evidence" value="ECO:0007669"/>
    <property type="project" value="UniProtKB-KW"/>
</dbReference>
<evidence type="ECO:0000256" key="1">
    <source>
        <dbReference type="ARBA" id="ARBA00001947"/>
    </source>
</evidence>
<dbReference type="Pfam" id="PF01979">
    <property type="entry name" value="Amidohydro_1"/>
    <property type="match status" value="1"/>
</dbReference>
<comment type="cofactor">
    <cofactor evidence="1">
        <name>Zn(2+)</name>
        <dbReference type="ChEBI" id="CHEBI:29105"/>
    </cofactor>
</comment>
<dbReference type="InterPro" id="IPR032466">
    <property type="entry name" value="Metal_Hydrolase"/>
</dbReference>
<reference evidence="6 7" key="1">
    <citation type="submission" date="2023-10" db="EMBL/GenBank/DDBJ databases">
        <title>Draft genome sequence of Xylaria bambusicola isolate GMP-LS, the root and basal stem rot pathogen of sugarcane in Indonesia.</title>
        <authorList>
            <person name="Selvaraj P."/>
            <person name="Muralishankar V."/>
            <person name="Muruganantham S."/>
            <person name="Sp S."/>
            <person name="Haryani S."/>
            <person name="Lau K.J.X."/>
            <person name="Naqvi N.I."/>
        </authorList>
    </citation>
    <scope>NUCLEOTIDE SEQUENCE [LARGE SCALE GENOMIC DNA]</scope>
    <source>
        <strain evidence="6">GMP-LS</strain>
    </source>
</reference>
<gene>
    <name evidence="6" type="ORF">RRF57_001559</name>
</gene>
<dbReference type="EMBL" id="JAWHQM010000002">
    <property type="protein sequence ID" value="KAK5625843.1"/>
    <property type="molecule type" value="Genomic_DNA"/>
</dbReference>
<keyword evidence="4" id="KW-0862">Zinc</keyword>
<dbReference type="PANTHER" id="PTHR11271">
    <property type="entry name" value="GUANINE DEAMINASE"/>
    <property type="match status" value="1"/>
</dbReference>
<name>A0AAN7UC54_9PEZI</name>
<dbReference type="GO" id="GO:0005829">
    <property type="term" value="C:cytosol"/>
    <property type="evidence" value="ECO:0007669"/>
    <property type="project" value="TreeGrafter"/>
</dbReference>
<dbReference type="SUPFAM" id="SSF51338">
    <property type="entry name" value="Composite domain of metallo-dependent hydrolases"/>
    <property type="match status" value="1"/>
</dbReference>
<evidence type="ECO:0000256" key="4">
    <source>
        <dbReference type="ARBA" id="ARBA00022833"/>
    </source>
</evidence>
<evidence type="ECO:0000259" key="5">
    <source>
        <dbReference type="Pfam" id="PF01979"/>
    </source>
</evidence>
<dbReference type="InterPro" id="IPR006680">
    <property type="entry name" value="Amidohydro-rel"/>
</dbReference>
<dbReference type="Gene3D" id="3.20.20.140">
    <property type="entry name" value="Metal-dependent hydrolases"/>
    <property type="match status" value="1"/>
</dbReference>
<dbReference type="Gene3D" id="2.30.40.10">
    <property type="entry name" value="Urease, subunit C, domain 1"/>
    <property type="match status" value="1"/>
</dbReference>
<keyword evidence="3" id="KW-0378">Hydrolase</keyword>
<keyword evidence="7" id="KW-1185">Reference proteome</keyword>
<keyword evidence="2" id="KW-0479">Metal-binding</keyword>
<feature type="domain" description="Amidohydrolase-related" evidence="5">
    <location>
        <begin position="80"/>
        <end position="190"/>
    </location>
</feature>
<comment type="caution">
    <text evidence="6">The sequence shown here is derived from an EMBL/GenBank/DDBJ whole genome shotgun (WGS) entry which is preliminary data.</text>
</comment>
<dbReference type="Proteomes" id="UP001305414">
    <property type="component" value="Unassembled WGS sequence"/>
</dbReference>
<accession>A0AAN7UC54</accession>
<dbReference type="SUPFAM" id="SSF51556">
    <property type="entry name" value="Metallo-dependent hydrolases"/>
    <property type="match status" value="1"/>
</dbReference>
<evidence type="ECO:0000313" key="7">
    <source>
        <dbReference type="Proteomes" id="UP001305414"/>
    </source>
</evidence>
<evidence type="ECO:0000256" key="2">
    <source>
        <dbReference type="ARBA" id="ARBA00022723"/>
    </source>
</evidence>
<proteinExistence type="predicted"/>
<protein>
    <recommendedName>
        <fullName evidence="5">Amidohydrolase-related domain-containing protein</fullName>
    </recommendedName>
</protein>
<evidence type="ECO:0000313" key="6">
    <source>
        <dbReference type="EMBL" id="KAK5625843.1"/>
    </source>
</evidence>
<dbReference type="InterPro" id="IPR011059">
    <property type="entry name" value="Metal-dep_hydrolase_composite"/>
</dbReference>
<dbReference type="AlphaFoldDB" id="A0AAN7UC54"/>
<sequence>MAVYVVGNTPEDIFSAGLLNSSIPVVISHAAFLTARGAQLLRSTNQYMSTTPESEMHYGHGHPSNHLVLDQAALGVDTHFTFSTDILTQARIWLQSVRERLYGETVIGRWQIPDSNPMSVNQAFLLATRNGGLALGREDIGVIAVDAVADLVVWDGRSPALLGWTDPIAAVILHASVGDIEHVIVNGEFVKRDKKLVVENYAELQDRFLEAARRIQAKLKATPLPPQVGEFSTGSSYGAVQQVDVQRGSGTGCGPSYV</sequence>
<organism evidence="6 7">
    <name type="scientific">Xylaria bambusicola</name>
    <dbReference type="NCBI Taxonomy" id="326684"/>
    <lineage>
        <taxon>Eukaryota</taxon>
        <taxon>Fungi</taxon>
        <taxon>Dikarya</taxon>
        <taxon>Ascomycota</taxon>
        <taxon>Pezizomycotina</taxon>
        <taxon>Sordariomycetes</taxon>
        <taxon>Xylariomycetidae</taxon>
        <taxon>Xylariales</taxon>
        <taxon>Xylariaceae</taxon>
        <taxon>Xylaria</taxon>
    </lineage>
</organism>
<dbReference type="InterPro" id="IPR051607">
    <property type="entry name" value="Metallo-dep_hydrolases"/>
</dbReference>